<dbReference type="InterPro" id="IPR037278">
    <property type="entry name" value="ARFGAP/RecO"/>
</dbReference>
<keyword evidence="4 8" id="KW-0227">DNA damage</keyword>
<gene>
    <name evidence="8 10" type="primary">recO</name>
    <name evidence="10" type="ORF">FCL42_08930</name>
</gene>
<keyword evidence="11" id="KW-1185">Reference proteome</keyword>
<dbReference type="SUPFAM" id="SSF57863">
    <property type="entry name" value="ArfGap/RecO-like zinc finger"/>
    <property type="match status" value="1"/>
</dbReference>
<evidence type="ECO:0000313" key="10">
    <source>
        <dbReference type="EMBL" id="TKB55312.1"/>
    </source>
</evidence>
<reference evidence="10 11" key="1">
    <citation type="submission" date="2019-04" db="EMBL/GenBank/DDBJ databases">
        <authorList>
            <person name="Hwang J.C."/>
        </authorList>
    </citation>
    <scope>NUCLEOTIDE SEQUENCE [LARGE SCALE GENOMIC DNA]</scope>
    <source>
        <strain evidence="10 11">IMCC35002</strain>
    </source>
</reference>
<dbReference type="GO" id="GO:0006310">
    <property type="term" value="P:DNA recombination"/>
    <property type="evidence" value="ECO:0007669"/>
    <property type="project" value="UniProtKB-UniRule"/>
</dbReference>
<dbReference type="AlphaFoldDB" id="A0A4U1BP66"/>
<dbReference type="Pfam" id="PF11967">
    <property type="entry name" value="RecO_N"/>
    <property type="match status" value="1"/>
</dbReference>
<name>A0A4U1BP66_9GAMM</name>
<dbReference type="InterPro" id="IPR042242">
    <property type="entry name" value="RecO_C"/>
</dbReference>
<dbReference type="Gene3D" id="2.40.50.140">
    <property type="entry name" value="Nucleic acid-binding proteins"/>
    <property type="match status" value="1"/>
</dbReference>
<evidence type="ECO:0000256" key="3">
    <source>
        <dbReference type="ARBA" id="ARBA00021310"/>
    </source>
</evidence>
<dbReference type="RefSeq" id="WP_136863069.1">
    <property type="nucleotide sequence ID" value="NZ_SWCJ01000005.1"/>
</dbReference>
<accession>A0A4U1BP66</accession>
<proteinExistence type="inferred from homology"/>
<protein>
    <recommendedName>
        <fullName evidence="3 8">DNA repair protein RecO</fullName>
    </recommendedName>
    <alternativeName>
        <fullName evidence="7 8">Recombination protein O</fullName>
    </alternativeName>
</protein>
<sequence length="243" mass="26952">MATTDRFGQQQLGWQSAYLLHARPYQEQRQLLSLLTENDGVIGAVARTSGKQGGLTKAALQPFRPLRVQLSGRTSLKTLSQLDAPSLPIPLSGKPLFCGLYCNEIAVRLLPERQECPEVFSAYHQSLMQLAQTDEPQLVLRYFEWALLDHLGCAPSLAVDTQGEPLDDTAQYALVPEQGFMPVMHSGYAGQMLLGLRDQALSEMHLSQAKHLSRTLLKPLLGDKPLRSRELFQTKTSIRTSAP</sequence>
<dbReference type="GO" id="GO:0006302">
    <property type="term" value="P:double-strand break repair"/>
    <property type="evidence" value="ECO:0007669"/>
    <property type="project" value="TreeGrafter"/>
</dbReference>
<dbReference type="PANTHER" id="PTHR33991:SF1">
    <property type="entry name" value="DNA REPAIR PROTEIN RECO"/>
    <property type="match status" value="1"/>
</dbReference>
<evidence type="ECO:0000256" key="8">
    <source>
        <dbReference type="HAMAP-Rule" id="MF_00201"/>
    </source>
</evidence>
<dbReference type="OrthoDB" id="9804792at2"/>
<comment type="function">
    <text evidence="1 8">Involved in DNA repair and RecF pathway recombination.</text>
</comment>
<dbReference type="HAMAP" id="MF_00201">
    <property type="entry name" value="RecO"/>
    <property type="match status" value="1"/>
</dbReference>
<keyword evidence="5 8" id="KW-0233">DNA recombination</keyword>
<dbReference type="Gene3D" id="1.20.1440.120">
    <property type="entry name" value="Recombination protein O, C-terminal domain"/>
    <property type="match status" value="1"/>
</dbReference>
<comment type="caution">
    <text evidence="10">The sequence shown here is derived from an EMBL/GenBank/DDBJ whole genome shotgun (WGS) entry which is preliminary data.</text>
</comment>
<dbReference type="Pfam" id="PF02565">
    <property type="entry name" value="RecO_C"/>
    <property type="match status" value="1"/>
</dbReference>
<evidence type="ECO:0000256" key="7">
    <source>
        <dbReference type="ARBA" id="ARBA00033409"/>
    </source>
</evidence>
<evidence type="ECO:0000256" key="6">
    <source>
        <dbReference type="ARBA" id="ARBA00023204"/>
    </source>
</evidence>
<evidence type="ECO:0000256" key="4">
    <source>
        <dbReference type="ARBA" id="ARBA00022763"/>
    </source>
</evidence>
<dbReference type="SUPFAM" id="SSF50249">
    <property type="entry name" value="Nucleic acid-binding proteins"/>
    <property type="match status" value="1"/>
</dbReference>
<dbReference type="InterPro" id="IPR003717">
    <property type="entry name" value="RecO"/>
</dbReference>
<dbReference type="EMBL" id="SWCJ01000005">
    <property type="protein sequence ID" value="TKB55312.1"/>
    <property type="molecule type" value="Genomic_DNA"/>
</dbReference>
<evidence type="ECO:0000313" key="11">
    <source>
        <dbReference type="Proteomes" id="UP000305675"/>
    </source>
</evidence>
<feature type="domain" description="DNA replication/recombination mediator RecO N-terminal" evidence="9">
    <location>
        <begin position="15"/>
        <end position="83"/>
    </location>
</feature>
<dbReference type="InterPro" id="IPR012340">
    <property type="entry name" value="NA-bd_OB-fold"/>
</dbReference>
<keyword evidence="6 8" id="KW-0234">DNA repair</keyword>
<evidence type="ECO:0000256" key="5">
    <source>
        <dbReference type="ARBA" id="ARBA00023172"/>
    </source>
</evidence>
<dbReference type="NCBIfam" id="TIGR00613">
    <property type="entry name" value="reco"/>
    <property type="match status" value="1"/>
</dbReference>
<organism evidence="10 11">
    <name type="scientific">Ferrimonas aestuarii</name>
    <dbReference type="NCBI Taxonomy" id="2569539"/>
    <lineage>
        <taxon>Bacteria</taxon>
        <taxon>Pseudomonadati</taxon>
        <taxon>Pseudomonadota</taxon>
        <taxon>Gammaproteobacteria</taxon>
        <taxon>Alteromonadales</taxon>
        <taxon>Ferrimonadaceae</taxon>
        <taxon>Ferrimonas</taxon>
    </lineage>
</organism>
<evidence type="ECO:0000256" key="1">
    <source>
        <dbReference type="ARBA" id="ARBA00003065"/>
    </source>
</evidence>
<evidence type="ECO:0000256" key="2">
    <source>
        <dbReference type="ARBA" id="ARBA00007452"/>
    </source>
</evidence>
<dbReference type="GO" id="GO:0043590">
    <property type="term" value="C:bacterial nucleoid"/>
    <property type="evidence" value="ECO:0007669"/>
    <property type="project" value="TreeGrafter"/>
</dbReference>
<comment type="similarity">
    <text evidence="2 8">Belongs to the RecO family.</text>
</comment>
<dbReference type="InterPro" id="IPR022572">
    <property type="entry name" value="DNA_rep/recomb_RecO_N"/>
</dbReference>
<evidence type="ECO:0000259" key="9">
    <source>
        <dbReference type="Pfam" id="PF11967"/>
    </source>
</evidence>
<dbReference type="PANTHER" id="PTHR33991">
    <property type="entry name" value="DNA REPAIR PROTEIN RECO"/>
    <property type="match status" value="1"/>
</dbReference>
<dbReference type="Proteomes" id="UP000305675">
    <property type="component" value="Unassembled WGS sequence"/>
</dbReference>